<protein>
    <submittedName>
        <fullName evidence="3">Uncharacterized protein</fullName>
    </submittedName>
</protein>
<organism evidence="3">
    <name type="scientific">viral metagenome</name>
    <dbReference type="NCBI Taxonomy" id="1070528"/>
    <lineage>
        <taxon>unclassified sequences</taxon>
        <taxon>metagenomes</taxon>
        <taxon>organismal metagenomes</taxon>
    </lineage>
</organism>
<accession>A0A6H1ZZD9</accession>
<dbReference type="AlphaFoldDB" id="A0A6H1ZZD9"/>
<evidence type="ECO:0000313" key="3">
    <source>
        <dbReference type="EMBL" id="QJA52822.1"/>
    </source>
</evidence>
<feature type="region of interest" description="Disordered" evidence="2">
    <location>
        <begin position="1"/>
        <end position="30"/>
    </location>
</feature>
<keyword evidence="1" id="KW-0175">Coiled coil</keyword>
<reference evidence="3" key="1">
    <citation type="submission" date="2020-03" db="EMBL/GenBank/DDBJ databases">
        <title>The deep terrestrial virosphere.</title>
        <authorList>
            <person name="Holmfeldt K."/>
            <person name="Nilsson E."/>
            <person name="Simone D."/>
            <person name="Lopez-Fernandez M."/>
            <person name="Wu X."/>
            <person name="de Brujin I."/>
            <person name="Lundin D."/>
            <person name="Andersson A."/>
            <person name="Bertilsson S."/>
            <person name="Dopson M."/>
        </authorList>
    </citation>
    <scope>NUCLEOTIDE SEQUENCE</scope>
    <source>
        <strain evidence="3">TM448A03034</strain>
    </source>
</reference>
<feature type="coiled-coil region" evidence="1">
    <location>
        <begin position="30"/>
        <end position="57"/>
    </location>
</feature>
<evidence type="ECO:0000256" key="1">
    <source>
        <dbReference type="SAM" id="Coils"/>
    </source>
</evidence>
<name>A0A6H1ZZD9_9ZZZZ</name>
<dbReference type="EMBL" id="MT144371">
    <property type="protein sequence ID" value="QJA52822.1"/>
    <property type="molecule type" value="Genomic_DNA"/>
</dbReference>
<sequence>MSKYGRNSILKFRKPIPPTGGEMKSKKEYTRKKQNIRRFIERQLEEYEELKEEEMYK</sequence>
<evidence type="ECO:0000256" key="2">
    <source>
        <dbReference type="SAM" id="MobiDB-lite"/>
    </source>
</evidence>
<proteinExistence type="predicted"/>
<gene>
    <name evidence="3" type="ORF">TM448A03034_0001</name>
</gene>